<evidence type="ECO:0000313" key="1">
    <source>
        <dbReference type="EMBL" id="SEH91791.1"/>
    </source>
</evidence>
<keyword evidence="4" id="KW-1185">Reference proteome</keyword>
<proteinExistence type="predicted"/>
<reference evidence="2 4" key="3">
    <citation type="submission" date="2016-10" db="EMBL/GenBank/DDBJ databases">
        <authorList>
            <person name="Varghese N."/>
            <person name="Submissions S."/>
        </authorList>
    </citation>
    <scope>NUCLEOTIDE SEQUENCE [LARGE SCALE GENOMIC DNA]</scope>
    <source>
        <strain evidence="2 4">CGMCC 1.7071</strain>
    </source>
</reference>
<dbReference type="AlphaFoldDB" id="A0A1H8MI58"/>
<reference evidence="3" key="1">
    <citation type="submission" date="2016-10" db="EMBL/GenBank/DDBJ databases">
        <authorList>
            <person name="Wibberg D."/>
        </authorList>
    </citation>
    <scope>NUCLEOTIDE SEQUENCE [LARGE SCALE GENOMIC DNA]</scope>
</reference>
<organism evidence="1 3">
    <name type="scientific">Rhizobium tibeticum</name>
    <dbReference type="NCBI Taxonomy" id="501024"/>
    <lineage>
        <taxon>Bacteria</taxon>
        <taxon>Pseudomonadati</taxon>
        <taxon>Pseudomonadota</taxon>
        <taxon>Alphaproteobacteria</taxon>
        <taxon>Hyphomicrobiales</taxon>
        <taxon>Rhizobiaceae</taxon>
        <taxon>Rhizobium/Agrobacterium group</taxon>
        <taxon>Rhizobium</taxon>
    </lineage>
</organism>
<reference evidence="1" key="2">
    <citation type="submission" date="2016-10" db="EMBL/GenBank/DDBJ databases">
        <authorList>
            <person name="de Groot N.N."/>
        </authorList>
    </citation>
    <scope>NUCLEOTIDE SEQUENCE [LARGE SCALE GENOMIC DNA]</scope>
    <source>
        <strain evidence="1">CCBAU85039</strain>
    </source>
</reference>
<dbReference type="Proteomes" id="UP000198939">
    <property type="component" value="Unassembled WGS sequence"/>
</dbReference>
<dbReference type="EMBL" id="FNXB01000015">
    <property type="protein sequence ID" value="SEH91791.1"/>
    <property type="molecule type" value="Genomic_DNA"/>
</dbReference>
<sequence length="81" mass="8760">MTLDSSMLNSPSSIDFYGIGVPAIRSEYSSRTFTNSDPARGVRCVNTPDGLVAMASRRRHPLPRFLGATCAPAAMMACPFY</sequence>
<evidence type="ECO:0000313" key="4">
    <source>
        <dbReference type="Proteomes" id="UP000198939"/>
    </source>
</evidence>
<dbReference type="EMBL" id="FOCV01000012">
    <property type="protein sequence ID" value="SEO17085.1"/>
    <property type="molecule type" value="Genomic_DNA"/>
</dbReference>
<dbReference type="Proteomes" id="UP000183063">
    <property type="component" value="Unassembled WGS sequence"/>
</dbReference>
<accession>A0A1H8MI58</accession>
<protein>
    <submittedName>
        <fullName evidence="1">Uncharacterized protein</fullName>
    </submittedName>
</protein>
<gene>
    <name evidence="1" type="ORF">RTCCBAU85039_3050</name>
    <name evidence="2" type="ORF">SAMN05216228_1012195</name>
</gene>
<evidence type="ECO:0000313" key="3">
    <source>
        <dbReference type="Proteomes" id="UP000183063"/>
    </source>
</evidence>
<name>A0A1H8MI58_9HYPH</name>
<evidence type="ECO:0000313" key="2">
    <source>
        <dbReference type="EMBL" id="SEO17085.1"/>
    </source>
</evidence>